<comment type="caution">
    <text evidence="2">The sequence shown here is derived from an EMBL/GenBank/DDBJ whole genome shotgun (WGS) entry which is preliminary data.</text>
</comment>
<evidence type="ECO:0000256" key="1">
    <source>
        <dbReference type="SAM" id="Phobius"/>
    </source>
</evidence>
<evidence type="ECO:0000313" key="3">
    <source>
        <dbReference type="Proteomes" id="UP000546162"/>
    </source>
</evidence>
<evidence type="ECO:0000313" key="2">
    <source>
        <dbReference type="EMBL" id="MBB4741929.1"/>
    </source>
</evidence>
<dbReference type="EMBL" id="JACHNB010000001">
    <property type="protein sequence ID" value="MBB4741929.1"/>
    <property type="molecule type" value="Genomic_DNA"/>
</dbReference>
<keyword evidence="3" id="KW-1185">Reference proteome</keyword>
<dbReference type="RefSeq" id="WP_185042358.1">
    <property type="nucleotide sequence ID" value="NZ_BAABFG010000005.1"/>
</dbReference>
<dbReference type="Proteomes" id="UP000546162">
    <property type="component" value="Unassembled WGS sequence"/>
</dbReference>
<sequence length="114" mass="11812">MRSRWFVAALLLTAVTAFALLLLPTVAVHRSGSTDRVVSLGADQPAVAPVLAAPVLLCALPLLVPRRCRRGAAWAGVTALTIVVLLGLLSVGLFFVPGAILMAIGAVRLDDSDS</sequence>
<gene>
    <name evidence="2" type="ORF">BJY16_005388</name>
</gene>
<organism evidence="2 3">
    <name type="scientific">Actinoplanes octamycinicus</name>
    <dbReference type="NCBI Taxonomy" id="135948"/>
    <lineage>
        <taxon>Bacteria</taxon>
        <taxon>Bacillati</taxon>
        <taxon>Actinomycetota</taxon>
        <taxon>Actinomycetes</taxon>
        <taxon>Micromonosporales</taxon>
        <taxon>Micromonosporaceae</taxon>
        <taxon>Actinoplanes</taxon>
    </lineage>
</organism>
<keyword evidence="1" id="KW-0812">Transmembrane</keyword>
<proteinExistence type="predicted"/>
<keyword evidence="1" id="KW-1133">Transmembrane helix</keyword>
<feature type="transmembrane region" description="Helical" evidence="1">
    <location>
        <begin position="46"/>
        <end position="64"/>
    </location>
</feature>
<name>A0A7W7H163_9ACTN</name>
<reference evidence="2 3" key="1">
    <citation type="submission" date="2020-08" db="EMBL/GenBank/DDBJ databases">
        <title>Sequencing the genomes of 1000 actinobacteria strains.</title>
        <authorList>
            <person name="Klenk H.-P."/>
        </authorList>
    </citation>
    <scope>NUCLEOTIDE SEQUENCE [LARGE SCALE GENOMIC DNA]</scope>
    <source>
        <strain evidence="2 3">DSM 45809</strain>
    </source>
</reference>
<accession>A0A7W7H163</accession>
<feature type="transmembrane region" description="Helical" evidence="1">
    <location>
        <begin position="71"/>
        <end position="104"/>
    </location>
</feature>
<keyword evidence="1" id="KW-0472">Membrane</keyword>
<dbReference type="AlphaFoldDB" id="A0A7W7H163"/>
<protein>
    <submittedName>
        <fullName evidence="2">Uncharacterized protein</fullName>
    </submittedName>
</protein>